<dbReference type="InterPro" id="IPR013096">
    <property type="entry name" value="Cupin_2"/>
</dbReference>
<dbReference type="RefSeq" id="WP_141164720.1">
    <property type="nucleotide sequence ID" value="NZ_VHQG01000005.1"/>
</dbReference>
<evidence type="ECO:0000313" key="4">
    <source>
        <dbReference type="EMBL" id="TPW74142.1"/>
    </source>
</evidence>
<comment type="caution">
    <text evidence="4">The sequence shown here is derived from an EMBL/GenBank/DDBJ whole genome shotgun (WGS) entry which is preliminary data.</text>
</comment>
<dbReference type="SUPFAM" id="SSF51182">
    <property type="entry name" value="RmlC-like cupins"/>
    <property type="match status" value="1"/>
</dbReference>
<dbReference type="SMART" id="SM00530">
    <property type="entry name" value="HTH_XRE"/>
    <property type="match status" value="1"/>
</dbReference>
<keyword evidence="5" id="KW-1185">Reference proteome</keyword>
<accession>A0A506XWU4</accession>
<dbReference type="PANTHER" id="PTHR46797:SF1">
    <property type="entry name" value="METHYLPHOSPHONATE SYNTHASE"/>
    <property type="match status" value="1"/>
</dbReference>
<dbReference type="Gene3D" id="1.10.260.40">
    <property type="entry name" value="lambda repressor-like DNA-binding domains"/>
    <property type="match status" value="1"/>
</dbReference>
<evidence type="ECO:0000259" key="3">
    <source>
        <dbReference type="PROSITE" id="PS50943"/>
    </source>
</evidence>
<dbReference type="InterPro" id="IPR001387">
    <property type="entry name" value="Cro/C1-type_HTH"/>
</dbReference>
<dbReference type="GO" id="GO:0005829">
    <property type="term" value="C:cytosol"/>
    <property type="evidence" value="ECO:0007669"/>
    <property type="project" value="TreeGrafter"/>
</dbReference>
<dbReference type="InterPro" id="IPR010982">
    <property type="entry name" value="Lambda_DNA-bd_dom_sf"/>
</dbReference>
<dbReference type="OrthoDB" id="513181at2"/>
<evidence type="ECO:0000313" key="5">
    <source>
        <dbReference type="Proteomes" id="UP000316252"/>
    </source>
</evidence>
<keyword evidence="1" id="KW-0238">DNA-binding</keyword>
<evidence type="ECO:0000256" key="1">
    <source>
        <dbReference type="ARBA" id="ARBA00023125"/>
    </source>
</evidence>
<evidence type="ECO:0000256" key="2">
    <source>
        <dbReference type="SAM" id="MobiDB-lite"/>
    </source>
</evidence>
<feature type="domain" description="HTH cro/C1-type" evidence="3">
    <location>
        <begin position="17"/>
        <end position="71"/>
    </location>
</feature>
<reference evidence="4 5" key="1">
    <citation type="submission" date="2019-06" db="EMBL/GenBank/DDBJ databases">
        <authorList>
            <person name="Li F."/>
        </authorList>
    </citation>
    <scope>NUCLEOTIDE SEQUENCE [LARGE SCALE GENOMIC DNA]</scope>
    <source>
        <strain evidence="4 5">10F1D-1</strain>
    </source>
</reference>
<sequence length="227" mass="24420">MADEPIERTLAGVGERLRRLRVNRNLTLADVSAATSISTSTLSRLESGSRRPALELLLPLAREYGVPLDDLVGAPPTGDPRIHIRPVRHSGRTILPLGRGANGVQAVKFVLPGRTAQEVEQRREHHGWEWLYVLQGRLRLVLDDEEFVLGSGEAAEFDCRTPHWLGSADGETVEFLGLFDAEGRRVHGVPPVAAAVPVPLPSREESGSNGPDGSGGPDDAEAATPEA</sequence>
<dbReference type="InterPro" id="IPR014710">
    <property type="entry name" value="RmlC-like_jellyroll"/>
</dbReference>
<dbReference type="Pfam" id="PF07883">
    <property type="entry name" value="Cupin_2"/>
    <property type="match status" value="1"/>
</dbReference>
<dbReference type="InterPro" id="IPR011051">
    <property type="entry name" value="RmlC_Cupin_sf"/>
</dbReference>
<dbReference type="GO" id="GO:0003677">
    <property type="term" value="F:DNA binding"/>
    <property type="evidence" value="ECO:0007669"/>
    <property type="project" value="UniProtKB-KW"/>
</dbReference>
<proteinExistence type="predicted"/>
<dbReference type="SUPFAM" id="SSF47413">
    <property type="entry name" value="lambda repressor-like DNA-binding domains"/>
    <property type="match status" value="1"/>
</dbReference>
<dbReference type="InterPro" id="IPR050807">
    <property type="entry name" value="TransReg_Diox_bact_type"/>
</dbReference>
<dbReference type="Proteomes" id="UP000316252">
    <property type="component" value="Unassembled WGS sequence"/>
</dbReference>
<dbReference type="PROSITE" id="PS50943">
    <property type="entry name" value="HTH_CROC1"/>
    <property type="match status" value="1"/>
</dbReference>
<dbReference type="AlphaFoldDB" id="A0A506XWU4"/>
<gene>
    <name evidence="4" type="ORF">FJ657_16015</name>
</gene>
<dbReference type="CDD" id="cd02209">
    <property type="entry name" value="cupin_XRE_C"/>
    <property type="match status" value="1"/>
</dbReference>
<dbReference type="GO" id="GO:0003700">
    <property type="term" value="F:DNA-binding transcription factor activity"/>
    <property type="evidence" value="ECO:0007669"/>
    <property type="project" value="TreeGrafter"/>
</dbReference>
<dbReference type="Pfam" id="PF01381">
    <property type="entry name" value="HTH_3"/>
    <property type="match status" value="1"/>
</dbReference>
<protein>
    <submittedName>
        <fullName evidence="4">Cupin domain-containing protein</fullName>
    </submittedName>
</protein>
<feature type="region of interest" description="Disordered" evidence="2">
    <location>
        <begin position="195"/>
        <end position="227"/>
    </location>
</feature>
<dbReference type="EMBL" id="VHQG01000005">
    <property type="protein sequence ID" value="TPW74142.1"/>
    <property type="molecule type" value="Genomic_DNA"/>
</dbReference>
<organism evidence="4 5">
    <name type="scientific">Schumannella soli</name>
    <dbReference type="NCBI Taxonomy" id="2590779"/>
    <lineage>
        <taxon>Bacteria</taxon>
        <taxon>Bacillati</taxon>
        <taxon>Actinomycetota</taxon>
        <taxon>Actinomycetes</taxon>
        <taxon>Micrococcales</taxon>
        <taxon>Microbacteriaceae</taxon>
        <taxon>Schumannella</taxon>
    </lineage>
</organism>
<dbReference type="Gene3D" id="2.60.120.10">
    <property type="entry name" value="Jelly Rolls"/>
    <property type="match status" value="1"/>
</dbReference>
<dbReference type="PANTHER" id="PTHR46797">
    <property type="entry name" value="HTH-TYPE TRANSCRIPTIONAL REGULATOR"/>
    <property type="match status" value="1"/>
</dbReference>
<name>A0A506XWU4_9MICO</name>